<evidence type="ECO:0000313" key="3">
    <source>
        <dbReference type="EMBL" id="RFC66611.1"/>
    </source>
</evidence>
<dbReference type="InterPro" id="IPR028939">
    <property type="entry name" value="P5C_Rdtase_cat_N"/>
</dbReference>
<evidence type="ECO:0000259" key="2">
    <source>
        <dbReference type="Pfam" id="PF03807"/>
    </source>
</evidence>
<dbReference type="InterPro" id="IPR036291">
    <property type="entry name" value="NAD(P)-bd_dom_sf"/>
</dbReference>
<dbReference type="EMBL" id="QURN01000012">
    <property type="protein sequence ID" value="RFC66611.1"/>
    <property type="molecule type" value="Genomic_DNA"/>
</dbReference>
<comment type="caution">
    <text evidence="3">The sequence shown here is derived from an EMBL/GenBank/DDBJ whole genome shotgun (WGS) entry which is preliminary data.</text>
</comment>
<accession>A0A371XBN7</accession>
<dbReference type="RefSeq" id="WP_116624788.1">
    <property type="nucleotide sequence ID" value="NZ_QURN01000012.1"/>
</dbReference>
<dbReference type="Gene3D" id="3.40.50.720">
    <property type="entry name" value="NAD(P)-binding Rossmann-like Domain"/>
    <property type="match status" value="1"/>
</dbReference>
<dbReference type="AlphaFoldDB" id="A0A371XBN7"/>
<dbReference type="GO" id="GO:0016491">
    <property type="term" value="F:oxidoreductase activity"/>
    <property type="evidence" value="ECO:0007669"/>
    <property type="project" value="UniProtKB-KW"/>
</dbReference>
<keyword evidence="1" id="KW-0560">Oxidoreductase</keyword>
<dbReference type="Proteomes" id="UP000262379">
    <property type="component" value="Unassembled WGS sequence"/>
</dbReference>
<gene>
    <name evidence="3" type="ORF">DY251_15280</name>
</gene>
<feature type="domain" description="Pyrroline-5-carboxylate reductase catalytic N-terminal" evidence="2">
    <location>
        <begin position="22"/>
        <end position="110"/>
    </location>
</feature>
<dbReference type="InterPro" id="IPR051267">
    <property type="entry name" value="STEAP_metalloreductase"/>
</dbReference>
<dbReference type="PANTHER" id="PTHR14239">
    <property type="entry name" value="DUDULIN-RELATED"/>
    <property type="match status" value="1"/>
</dbReference>
<sequence>MQRLATRRKPRRQIVTPEIRSIGILGAGRVGTALARLALAAGYEVRVATARPPHEIALLLEVMAPGAEPLSVEALIATSDIVILALPLSKYRELRPELFAGKIVIDAMNYWPPTDGTIEDFERAASSSEIVQDHLAGARLVRAFNHMGYHEIEQEARPEGDPARRALAVAGNDADARAAVSGFIDRLGYDPIDAGPLMASRNFGVGTTIFGAAFDRTEMAQLLASAHQREAA</sequence>
<protein>
    <submittedName>
        <fullName evidence="3">NADP oxidoreductase</fullName>
    </submittedName>
</protein>
<proteinExistence type="predicted"/>
<evidence type="ECO:0000313" key="4">
    <source>
        <dbReference type="Proteomes" id="UP000262379"/>
    </source>
</evidence>
<keyword evidence="4" id="KW-1185">Reference proteome</keyword>
<dbReference type="SUPFAM" id="SSF51735">
    <property type="entry name" value="NAD(P)-binding Rossmann-fold domains"/>
    <property type="match status" value="1"/>
</dbReference>
<name>A0A371XBN7_9HYPH</name>
<evidence type="ECO:0000256" key="1">
    <source>
        <dbReference type="ARBA" id="ARBA00023002"/>
    </source>
</evidence>
<organism evidence="3 4">
    <name type="scientific">Mesorhizobium denitrificans</name>
    <dbReference type="NCBI Taxonomy" id="2294114"/>
    <lineage>
        <taxon>Bacteria</taxon>
        <taxon>Pseudomonadati</taxon>
        <taxon>Pseudomonadota</taxon>
        <taxon>Alphaproteobacteria</taxon>
        <taxon>Hyphomicrobiales</taxon>
        <taxon>Phyllobacteriaceae</taxon>
        <taxon>Mesorhizobium</taxon>
    </lineage>
</organism>
<dbReference type="Pfam" id="PF03807">
    <property type="entry name" value="F420_oxidored"/>
    <property type="match status" value="1"/>
</dbReference>
<reference evidence="4" key="1">
    <citation type="submission" date="2018-08" db="EMBL/GenBank/DDBJ databases">
        <authorList>
            <person name="Im W.T."/>
        </authorList>
    </citation>
    <scope>NUCLEOTIDE SEQUENCE [LARGE SCALE GENOMIC DNA]</scope>
    <source>
        <strain evidence="4">LA-28</strain>
    </source>
</reference>